<dbReference type="EMBL" id="JAQQBS010000831">
    <property type="protein sequence ID" value="KAK0169262.1"/>
    <property type="molecule type" value="Genomic_DNA"/>
</dbReference>
<evidence type="ECO:0000313" key="1">
    <source>
        <dbReference type="EMBL" id="KAK0169262.1"/>
    </source>
</evidence>
<dbReference type="AlphaFoldDB" id="A0AA39FGQ0"/>
<accession>A0AA39FGQ0</accession>
<keyword evidence="2" id="KW-1185">Reference proteome</keyword>
<gene>
    <name evidence="1" type="ORF">PV328_012271</name>
</gene>
<proteinExistence type="predicted"/>
<name>A0AA39FGQ0_9HYME</name>
<reference evidence="1" key="1">
    <citation type="journal article" date="2023" name="bioRxiv">
        <title>Scaffold-level genome assemblies of two parasitoid biocontrol wasps reveal the parthenogenesis mechanism and an associated novel virus.</title>
        <authorList>
            <person name="Inwood S."/>
            <person name="Skelly J."/>
            <person name="Guhlin J."/>
            <person name="Harrop T."/>
            <person name="Goldson S."/>
            <person name="Dearden P."/>
        </authorList>
    </citation>
    <scope>NUCLEOTIDE SEQUENCE</scope>
    <source>
        <strain evidence="1">Irish</strain>
        <tissue evidence="1">Whole body</tissue>
    </source>
</reference>
<reference evidence="1" key="2">
    <citation type="submission" date="2023-03" db="EMBL/GenBank/DDBJ databases">
        <authorList>
            <person name="Inwood S.N."/>
            <person name="Skelly J.G."/>
            <person name="Guhlin J."/>
            <person name="Harrop T.W.R."/>
            <person name="Goldson S.G."/>
            <person name="Dearden P.K."/>
        </authorList>
    </citation>
    <scope>NUCLEOTIDE SEQUENCE</scope>
    <source>
        <strain evidence="1">Irish</strain>
        <tissue evidence="1">Whole body</tissue>
    </source>
</reference>
<protein>
    <submittedName>
        <fullName evidence="1">Uncharacterized protein</fullName>
    </submittedName>
</protein>
<organism evidence="1 2">
    <name type="scientific">Microctonus aethiopoides</name>
    <dbReference type="NCBI Taxonomy" id="144406"/>
    <lineage>
        <taxon>Eukaryota</taxon>
        <taxon>Metazoa</taxon>
        <taxon>Ecdysozoa</taxon>
        <taxon>Arthropoda</taxon>
        <taxon>Hexapoda</taxon>
        <taxon>Insecta</taxon>
        <taxon>Pterygota</taxon>
        <taxon>Neoptera</taxon>
        <taxon>Endopterygota</taxon>
        <taxon>Hymenoptera</taxon>
        <taxon>Apocrita</taxon>
        <taxon>Ichneumonoidea</taxon>
        <taxon>Braconidae</taxon>
        <taxon>Euphorinae</taxon>
        <taxon>Microctonus</taxon>
    </lineage>
</organism>
<evidence type="ECO:0000313" key="2">
    <source>
        <dbReference type="Proteomes" id="UP001168990"/>
    </source>
</evidence>
<sequence length="163" mass="19106">MTRRNPAHTIAIKHQYQVCYRLRSRHGFSARFIPGSVIAEELNLLEGCREFNVILPLYIGDEVLCVSWVELNRTVYRNGMYLSNQSDDNKKKFVKIKHVLIVHAQTIAFLCLKVNIVTYSSHLQSFEIQDTDCWTYIIQDDLVDYLPLNKQMMPNNKYYVALM</sequence>
<comment type="caution">
    <text evidence="1">The sequence shown here is derived from an EMBL/GenBank/DDBJ whole genome shotgun (WGS) entry which is preliminary data.</text>
</comment>
<dbReference type="Proteomes" id="UP001168990">
    <property type="component" value="Unassembled WGS sequence"/>
</dbReference>